<evidence type="ECO:0000313" key="5">
    <source>
        <dbReference type="EMBL" id="DBA25822.1"/>
    </source>
</evidence>
<keyword evidence="1" id="KW-0202">Cytokine</keyword>
<dbReference type="EMBL" id="DYDO01000004">
    <property type="protein sequence ID" value="DBA25822.1"/>
    <property type="molecule type" value="Genomic_DNA"/>
</dbReference>
<dbReference type="GO" id="GO:0008009">
    <property type="term" value="F:chemokine activity"/>
    <property type="evidence" value="ECO:0007669"/>
    <property type="project" value="InterPro"/>
</dbReference>
<evidence type="ECO:0000256" key="3">
    <source>
        <dbReference type="SAM" id="SignalP"/>
    </source>
</evidence>
<keyword evidence="6" id="KW-1185">Reference proteome</keyword>
<feature type="region of interest" description="Disordered" evidence="2">
    <location>
        <begin position="102"/>
        <end position="157"/>
    </location>
</feature>
<dbReference type="InterPro" id="IPR036048">
    <property type="entry name" value="Interleukin_8-like_sf"/>
</dbReference>
<dbReference type="Proteomes" id="UP001181693">
    <property type="component" value="Unassembled WGS sequence"/>
</dbReference>
<proteinExistence type="predicted"/>
<keyword evidence="3" id="KW-0732">Signal</keyword>
<dbReference type="InterPro" id="IPR001811">
    <property type="entry name" value="Chemokine_IL8-like_dom"/>
</dbReference>
<gene>
    <name evidence="5" type="ORF">GDO54_010166</name>
</gene>
<feature type="compositionally biased region" description="Basic residues" evidence="2">
    <location>
        <begin position="106"/>
        <end position="134"/>
    </location>
</feature>
<feature type="signal peptide" evidence="3">
    <location>
        <begin position="1"/>
        <end position="20"/>
    </location>
</feature>
<accession>A0AAV3AT36</accession>
<sequence length="157" mass="17456">MMLPPNYLCSAFLLVVTSLGYNVLCSQETMIDYRRPITVQITCCKEVSPAKIKYPITGYKIQTAANRCVYAVIFRTEANGSFCTDPKSRWVQKKVLELSGGTVQLPKKKKPNKGAKGGKRRKGGKKQNKKKTKNNPKPPVTSLWFPSTAPTTVQTIS</sequence>
<dbReference type="SUPFAM" id="SSF54117">
    <property type="entry name" value="Interleukin 8-like chemokines"/>
    <property type="match status" value="1"/>
</dbReference>
<evidence type="ECO:0000259" key="4">
    <source>
        <dbReference type="Pfam" id="PF00048"/>
    </source>
</evidence>
<feature type="chain" id="PRO_5043640629" description="Chemokine interleukin-8-like domain-containing protein" evidence="3">
    <location>
        <begin position="21"/>
        <end position="157"/>
    </location>
</feature>
<organism evidence="5 6">
    <name type="scientific">Pyxicephalus adspersus</name>
    <name type="common">African bullfrog</name>
    <dbReference type="NCBI Taxonomy" id="30357"/>
    <lineage>
        <taxon>Eukaryota</taxon>
        <taxon>Metazoa</taxon>
        <taxon>Chordata</taxon>
        <taxon>Craniata</taxon>
        <taxon>Vertebrata</taxon>
        <taxon>Euteleostomi</taxon>
        <taxon>Amphibia</taxon>
        <taxon>Batrachia</taxon>
        <taxon>Anura</taxon>
        <taxon>Neobatrachia</taxon>
        <taxon>Ranoidea</taxon>
        <taxon>Pyxicephalidae</taxon>
        <taxon>Pyxicephalinae</taxon>
        <taxon>Pyxicephalus</taxon>
    </lineage>
</organism>
<evidence type="ECO:0000313" key="6">
    <source>
        <dbReference type="Proteomes" id="UP001181693"/>
    </source>
</evidence>
<reference evidence="5" key="1">
    <citation type="thesis" date="2020" institute="ProQuest LLC" country="789 East Eisenhower Parkway, Ann Arbor, MI, USA">
        <title>Comparative Genomics and Chromosome Evolution.</title>
        <authorList>
            <person name="Mudd A.B."/>
        </authorList>
    </citation>
    <scope>NUCLEOTIDE SEQUENCE</scope>
    <source>
        <strain evidence="5">1538</strain>
        <tissue evidence="5">Blood</tissue>
    </source>
</reference>
<evidence type="ECO:0000256" key="1">
    <source>
        <dbReference type="ARBA" id="ARBA00022514"/>
    </source>
</evidence>
<evidence type="ECO:0000256" key="2">
    <source>
        <dbReference type="SAM" id="MobiDB-lite"/>
    </source>
</evidence>
<feature type="compositionally biased region" description="Polar residues" evidence="2">
    <location>
        <begin position="144"/>
        <end position="157"/>
    </location>
</feature>
<comment type="caution">
    <text evidence="5">The sequence shown here is derived from an EMBL/GenBank/DDBJ whole genome shotgun (WGS) entry which is preliminary data.</text>
</comment>
<name>A0AAV3AT36_PYXAD</name>
<dbReference type="AlphaFoldDB" id="A0AAV3AT36"/>
<feature type="domain" description="Chemokine interleukin-8-like" evidence="4">
    <location>
        <begin position="42"/>
        <end position="95"/>
    </location>
</feature>
<protein>
    <recommendedName>
        <fullName evidence="4">Chemokine interleukin-8-like domain-containing protein</fullName>
    </recommendedName>
</protein>
<dbReference type="Pfam" id="PF00048">
    <property type="entry name" value="IL8"/>
    <property type="match status" value="1"/>
</dbReference>
<dbReference type="GO" id="GO:0005615">
    <property type="term" value="C:extracellular space"/>
    <property type="evidence" value="ECO:0007669"/>
    <property type="project" value="UniProtKB-KW"/>
</dbReference>
<dbReference type="GO" id="GO:0006955">
    <property type="term" value="P:immune response"/>
    <property type="evidence" value="ECO:0007669"/>
    <property type="project" value="InterPro"/>
</dbReference>
<dbReference type="Gene3D" id="2.40.50.40">
    <property type="match status" value="1"/>
</dbReference>